<dbReference type="Proteomes" id="UP000029380">
    <property type="component" value="Unassembled WGS sequence"/>
</dbReference>
<name>A0A091C4Q1_9ENTE</name>
<dbReference type="InterPro" id="IPR017961">
    <property type="entry name" value="DNA_pol_Y-fam_little_finger"/>
</dbReference>
<keyword evidence="2" id="KW-0808">Transferase</keyword>
<comment type="caution">
    <text evidence="2">The sequence shown here is derived from an EMBL/GenBank/DDBJ whole genome shotgun (WGS) entry which is preliminary data.</text>
</comment>
<accession>A0A091C4Q1</accession>
<dbReference type="InterPro" id="IPR036775">
    <property type="entry name" value="DNA_pol_Y-fam_lit_finger_sf"/>
</dbReference>
<dbReference type="AlphaFoldDB" id="A0A091C4Q1"/>
<dbReference type="Gene3D" id="3.30.1490.100">
    <property type="entry name" value="DNA polymerase, Y-family, little finger domain"/>
    <property type="match status" value="1"/>
</dbReference>
<evidence type="ECO:0000259" key="1">
    <source>
        <dbReference type="Pfam" id="PF11799"/>
    </source>
</evidence>
<gene>
    <name evidence="2" type="ORF">TMUPMC115_0739</name>
</gene>
<proteinExistence type="predicted"/>
<dbReference type="GO" id="GO:0003684">
    <property type="term" value="F:damaged DNA binding"/>
    <property type="evidence" value="ECO:0007669"/>
    <property type="project" value="InterPro"/>
</dbReference>
<dbReference type="Pfam" id="PF11799">
    <property type="entry name" value="IMS_C"/>
    <property type="match status" value="1"/>
</dbReference>
<reference evidence="2 3" key="1">
    <citation type="submission" date="2014-08" db="EMBL/GenBank/DDBJ databases">
        <title>Genome sequence of Tetragenococcus muriaticus.</title>
        <authorList>
            <person name="Chuea-nongthon C."/>
            <person name="Rodtong S."/>
            <person name="Yongsawatdigul J."/>
            <person name="Steele J.L."/>
            <person name="Liu X.-y."/>
            <person name="Speers J."/>
            <person name="Glasner J.D."/>
            <person name="Neeno-Eckwall E.C."/>
        </authorList>
    </citation>
    <scope>NUCLEOTIDE SEQUENCE [LARGE SCALE GENOMIC DNA]</scope>
    <source>
        <strain evidence="2 3">PMC-11-5</strain>
    </source>
</reference>
<keyword evidence="2" id="KW-0548">Nucleotidyltransferase</keyword>
<evidence type="ECO:0000313" key="2">
    <source>
        <dbReference type="EMBL" id="KFN92806.1"/>
    </source>
</evidence>
<dbReference type="GO" id="GO:0006281">
    <property type="term" value="P:DNA repair"/>
    <property type="evidence" value="ECO:0007669"/>
    <property type="project" value="InterPro"/>
</dbReference>
<dbReference type="GO" id="GO:0003887">
    <property type="term" value="F:DNA-directed DNA polymerase activity"/>
    <property type="evidence" value="ECO:0007669"/>
    <property type="project" value="UniProtKB-EC"/>
</dbReference>
<sequence>MRYSDFETMTKRITAQEYVYQKDAIFSQASLLFEEVAQVEKGVRLLGITLTNLDPLTYENIVLPLWETGGS</sequence>
<protein>
    <submittedName>
        <fullName evidence="2">DNA polymerase IV</fullName>
        <ecNumber evidence="2">2.7.7.7</ecNumber>
    </submittedName>
</protein>
<evidence type="ECO:0000313" key="3">
    <source>
        <dbReference type="Proteomes" id="UP000029380"/>
    </source>
</evidence>
<feature type="domain" description="DNA polymerase Y-family little finger" evidence="1">
    <location>
        <begin position="2"/>
        <end position="56"/>
    </location>
</feature>
<dbReference type="SUPFAM" id="SSF100879">
    <property type="entry name" value="Lesion bypass DNA polymerase (Y-family), little finger domain"/>
    <property type="match status" value="1"/>
</dbReference>
<dbReference type="PATRIC" id="fig|1302649.3.peg.743"/>
<dbReference type="EC" id="2.7.7.7" evidence="2"/>
<dbReference type="EMBL" id="JPVU01000081">
    <property type="protein sequence ID" value="KFN92806.1"/>
    <property type="molecule type" value="Genomic_DNA"/>
</dbReference>
<organism evidence="2 3">
    <name type="scientific">Tetragenococcus muriaticus PMC-11-5</name>
    <dbReference type="NCBI Taxonomy" id="1302649"/>
    <lineage>
        <taxon>Bacteria</taxon>
        <taxon>Bacillati</taxon>
        <taxon>Bacillota</taxon>
        <taxon>Bacilli</taxon>
        <taxon>Lactobacillales</taxon>
        <taxon>Enterococcaceae</taxon>
        <taxon>Tetragenococcus</taxon>
    </lineage>
</organism>